<evidence type="ECO:0000256" key="3">
    <source>
        <dbReference type="ARBA" id="ARBA00022553"/>
    </source>
</evidence>
<dbReference type="CDD" id="cd17546">
    <property type="entry name" value="REC_hyHK_CKI1_RcsC-like"/>
    <property type="match status" value="1"/>
</dbReference>
<evidence type="ECO:0000256" key="7">
    <source>
        <dbReference type="ARBA" id="ARBA00022840"/>
    </source>
</evidence>
<evidence type="ECO:0000256" key="1">
    <source>
        <dbReference type="ARBA" id="ARBA00000085"/>
    </source>
</evidence>
<reference evidence="18" key="1">
    <citation type="submission" date="2005-08" db="EMBL/GenBank/DDBJ databases">
        <title>Complete sequence of Dechloromonas aromatica RCB.</title>
        <authorList>
            <person name="Salinero K.K."/>
            <person name="Copeland A."/>
            <person name="Lucas S."/>
            <person name="Lapidus A."/>
            <person name="Barry K."/>
            <person name="Detter J.C."/>
            <person name="Glavina T."/>
            <person name="Hammon N."/>
            <person name="Israni S."/>
            <person name="Pitluck S."/>
            <person name="Di Bartolo G."/>
            <person name="Trong S."/>
            <person name="Schmutz J."/>
            <person name="Larimer F."/>
            <person name="Land M."/>
            <person name="Ivanova N."/>
            <person name="Richardson P."/>
        </authorList>
    </citation>
    <scope>NUCLEOTIDE SEQUENCE</scope>
    <source>
        <strain evidence="18">RCB</strain>
    </source>
</reference>
<dbReference type="InterPro" id="IPR036097">
    <property type="entry name" value="HisK_dim/P_sf"/>
</dbReference>
<dbReference type="EC" id="2.7.13.3" evidence="2"/>
<evidence type="ECO:0000256" key="15">
    <source>
        <dbReference type="SAM" id="Phobius"/>
    </source>
</evidence>
<evidence type="ECO:0000256" key="6">
    <source>
        <dbReference type="ARBA" id="ARBA00022777"/>
    </source>
</evidence>
<dbReference type="eggNOG" id="COG0784">
    <property type="taxonomic scope" value="Bacteria"/>
</dbReference>
<keyword evidence="14" id="KW-0175">Coiled coil</keyword>
<evidence type="ECO:0000256" key="8">
    <source>
        <dbReference type="ARBA" id="ARBA00023012"/>
    </source>
</evidence>
<dbReference type="eggNOG" id="COG2205">
    <property type="taxonomic scope" value="Bacteria"/>
</dbReference>
<evidence type="ECO:0000256" key="11">
    <source>
        <dbReference type="ARBA" id="ARBA00068150"/>
    </source>
</evidence>
<evidence type="ECO:0000256" key="13">
    <source>
        <dbReference type="PROSITE-ProRule" id="PRU00169"/>
    </source>
</evidence>
<name>Q47F13_DECAR</name>
<dbReference type="CDD" id="cd00082">
    <property type="entry name" value="HisKA"/>
    <property type="match status" value="1"/>
</dbReference>
<dbReference type="GO" id="GO:0000155">
    <property type="term" value="F:phosphorelay sensor kinase activity"/>
    <property type="evidence" value="ECO:0007669"/>
    <property type="project" value="InterPro"/>
</dbReference>
<dbReference type="InterPro" id="IPR036890">
    <property type="entry name" value="HATPase_C_sf"/>
</dbReference>
<evidence type="ECO:0000256" key="2">
    <source>
        <dbReference type="ARBA" id="ARBA00012438"/>
    </source>
</evidence>
<dbReference type="SUPFAM" id="SSF47384">
    <property type="entry name" value="Homodimeric domain of signal transducing histidine kinase"/>
    <property type="match status" value="1"/>
</dbReference>
<evidence type="ECO:0000256" key="5">
    <source>
        <dbReference type="ARBA" id="ARBA00022741"/>
    </source>
</evidence>
<dbReference type="InterPro" id="IPR003594">
    <property type="entry name" value="HATPase_dom"/>
</dbReference>
<dbReference type="FunFam" id="3.30.565.10:FF:000010">
    <property type="entry name" value="Sensor histidine kinase RcsC"/>
    <property type="match status" value="1"/>
</dbReference>
<protein>
    <recommendedName>
        <fullName evidence="11">Sensory/regulatory protein RpfC</fullName>
        <ecNumber evidence="2">2.7.13.3</ecNumber>
    </recommendedName>
    <alternativeName>
        <fullName evidence="12">Virulence sensor protein BvgS</fullName>
    </alternativeName>
</protein>
<feature type="modified residue" description="4-aspartylphosphate" evidence="13">
    <location>
        <position position="507"/>
    </location>
</feature>
<keyword evidence="15" id="KW-1133">Transmembrane helix</keyword>
<gene>
    <name evidence="18" type="ordered locus">Daro_1822</name>
</gene>
<dbReference type="PANTHER" id="PTHR45339:SF5">
    <property type="entry name" value="HISTIDINE KINASE"/>
    <property type="match status" value="1"/>
</dbReference>
<dbReference type="Gene3D" id="1.10.287.130">
    <property type="match status" value="1"/>
</dbReference>
<keyword evidence="6 18" id="KW-0418">Kinase</keyword>
<feature type="transmembrane region" description="Helical" evidence="15">
    <location>
        <begin position="126"/>
        <end position="145"/>
    </location>
</feature>
<feature type="domain" description="Histidine kinase" evidence="16">
    <location>
        <begin position="207"/>
        <end position="429"/>
    </location>
</feature>
<dbReference type="PROSITE" id="PS50110">
    <property type="entry name" value="RESPONSE_REGULATORY"/>
    <property type="match status" value="1"/>
</dbReference>
<dbReference type="GO" id="GO:0005524">
    <property type="term" value="F:ATP binding"/>
    <property type="evidence" value="ECO:0007669"/>
    <property type="project" value="UniProtKB-KW"/>
</dbReference>
<dbReference type="STRING" id="159087.Daro_1822"/>
<keyword evidence="8" id="KW-0902">Two-component regulatory system</keyword>
<dbReference type="Gene3D" id="3.30.565.10">
    <property type="entry name" value="Histidine kinase-like ATPase, C-terminal domain"/>
    <property type="match status" value="1"/>
</dbReference>
<evidence type="ECO:0000256" key="9">
    <source>
        <dbReference type="ARBA" id="ARBA00058004"/>
    </source>
</evidence>
<feature type="transmembrane region" description="Helical" evidence="15">
    <location>
        <begin position="103"/>
        <end position="119"/>
    </location>
</feature>
<dbReference type="HOGENOM" id="CLU_000445_114_15_4"/>
<dbReference type="PRINTS" id="PR00344">
    <property type="entry name" value="BCTRLSENSOR"/>
</dbReference>
<dbReference type="Pfam" id="PF00072">
    <property type="entry name" value="Response_reg"/>
    <property type="match status" value="1"/>
</dbReference>
<evidence type="ECO:0000256" key="4">
    <source>
        <dbReference type="ARBA" id="ARBA00022679"/>
    </source>
</evidence>
<dbReference type="OrthoDB" id="5290456at2"/>
<sequence length="582" mass="63893">MMPAPPQPIDRDVPLDEESTAKIGFLYSVFLLAGLVAFVMGFVRWQTSVAMGFVDFGFAGFNFGLLLYLRRNPQKVEIVSTLSLSLSFVLFLAIYLLATNNTMRLSLFFLLAASGFFLKGRKIGRLWLSGIILAIVAVHASGLFATGYSTLDIATTCVYLIALFFIFENYESFKEKERERKQSEEEALRAKEIAEAENQAKSRFLTTMSHEIRTPMNGILGMAQLMLVSRLTEQEQHDHARTILNSGQSLLALLNDILDFSKIEAGKLELTPAVFSPRQIVDEAATLFAESAKAKGLVIEAVWHGPIDQRYLADPMRLRQMLANLINNSIKFTGSGFVRIEGREIEPMADASLLEFSVTDSGIGIPPEKLTLLFRPFSQADSSTTREYGGSGLGLSIVHNLAKLMGGDAGVESEPGKGSRFWFRVQAIQQTANVDSRKTARTTSIEVPAEAPTLAGLVLIVEDNPVNRKVAQAMLGKMGIQSKSVDNGQEAVDAIAQGMRPNLILMDCQMPVMDGFEATTQIRRWEMANGQPRLPIVALTAGAFEEDRQNCLAAGMDDFLTKPVNMADLSASINRLLGKPTS</sequence>
<dbReference type="InterPro" id="IPR004358">
    <property type="entry name" value="Sig_transdc_His_kin-like_C"/>
</dbReference>
<dbReference type="FunFam" id="1.10.287.130:FF:000002">
    <property type="entry name" value="Two-component osmosensing histidine kinase"/>
    <property type="match status" value="1"/>
</dbReference>
<dbReference type="InterPro" id="IPR003661">
    <property type="entry name" value="HisK_dim/P_dom"/>
</dbReference>
<dbReference type="KEGG" id="dar:Daro_1822"/>
<keyword evidence="3 13" id="KW-0597">Phosphoprotein</keyword>
<keyword evidence="5" id="KW-0547">Nucleotide-binding</keyword>
<dbReference type="SUPFAM" id="SSF55874">
    <property type="entry name" value="ATPase domain of HSP90 chaperone/DNA topoisomerase II/histidine kinase"/>
    <property type="match status" value="1"/>
</dbReference>
<dbReference type="SMART" id="SM00448">
    <property type="entry name" value="REC"/>
    <property type="match status" value="1"/>
</dbReference>
<proteinExistence type="predicted"/>
<comment type="catalytic activity">
    <reaction evidence="1">
        <text>ATP + protein L-histidine = ADP + protein N-phospho-L-histidine.</text>
        <dbReference type="EC" id="2.7.13.3"/>
    </reaction>
</comment>
<dbReference type="Gene3D" id="3.40.50.2300">
    <property type="match status" value="1"/>
</dbReference>
<evidence type="ECO:0000256" key="10">
    <source>
        <dbReference type="ARBA" id="ARBA00064003"/>
    </source>
</evidence>
<comment type="function">
    <text evidence="9">Member of the two-component regulatory system BvgS/BvgA. Phosphorylates BvgA via a four-step phosphorelay in response to environmental signals.</text>
</comment>
<dbReference type="Pfam" id="PF02518">
    <property type="entry name" value="HATPase_c"/>
    <property type="match status" value="1"/>
</dbReference>
<feature type="transmembrane region" description="Helical" evidence="15">
    <location>
        <begin position="49"/>
        <end position="69"/>
    </location>
</feature>
<dbReference type="CDD" id="cd16922">
    <property type="entry name" value="HATPase_EvgS-ArcB-TorS-like"/>
    <property type="match status" value="1"/>
</dbReference>
<dbReference type="InterPro" id="IPR011006">
    <property type="entry name" value="CheY-like_superfamily"/>
</dbReference>
<dbReference type="SMART" id="SM00388">
    <property type="entry name" value="HisKA"/>
    <property type="match status" value="1"/>
</dbReference>
<dbReference type="SMART" id="SM00387">
    <property type="entry name" value="HATPase_c"/>
    <property type="match status" value="1"/>
</dbReference>
<evidence type="ECO:0000256" key="14">
    <source>
        <dbReference type="SAM" id="Coils"/>
    </source>
</evidence>
<evidence type="ECO:0000313" key="18">
    <source>
        <dbReference type="EMBL" id="AAZ46568.1"/>
    </source>
</evidence>
<keyword evidence="7 18" id="KW-0067">ATP-binding</keyword>
<evidence type="ECO:0000259" key="16">
    <source>
        <dbReference type="PROSITE" id="PS50109"/>
    </source>
</evidence>
<keyword evidence="15" id="KW-0472">Membrane</keyword>
<feature type="transmembrane region" description="Helical" evidence="15">
    <location>
        <begin position="21"/>
        <end position="43"/>
    </location>
</feature>
<feature type="transmembrane region" description="Helical" evidence="15">
    <location>
        <begin position="76"/>
        <end position="97"/>
    </location>
</feature>
<feature type="domain" description="Response regulatory" evidence="17">
    <location>
        <begin position="457"/>
        <end position="577"/>
    </location>
</feature>
<dbReference type="Pfam" id="PF00512">
    <property type="entry name" value="HisKA"/>
    <property type="match status" value="1"/>
</dbReference>
<accession>Q47F13</accession>
<evidence type="ECO:0000259" key="17">
    <source>
        <dbReference type="PROSITE" id="PS50110"/>
    </source>
</evidence>
<organism evidence="18">
    <name type="scientific">Dechloromonas aromatica (strain RCB)</name>
    <dbReference type="NCBI Taxonomy" id="159087"/>
    <lineage>
        <taxon>Bacteria</taxon>
        <taxon>Pseudomonadati</taxon>
        <taxon>Pseudomonadota</taxon>
        <taxon>Betaproteobacteria</taxon>
        <taxon>Rhodocyclales</taxon>
        <taxon>Azonexaceae</taxon>
        <taxon>Dechloromonas</taxon>
    </lineage>
</organism>
<comment type="subunit">
    <text evidence="10">At low DSF concentrations, interacts with RpfF.</text>
</comment>
<dbReference type="SUPFAM" id="SSF52172">
    <property type="entry name" value="CheY-like"/>
    <property type="match status" value="1"/>
</dbReference>
<evidence type="ECO:0000256" key="12">
    <source>
        <dbReference type="ARBA" id="ARBA00070152"/>
    </source>
</evidence>
<dbReference type="InterPro" id="IPR001789">
    <property type="entry name" value="Sig_transdc_resp-reg_receiver"/>
</dbReference>
<keyword evidence="4" id="KW-0808">Transferase</keyword>
<dbReference type="EMBL" id="CP000089">
    <property type="protein sequence ID" value="AAZ46568.1"/>
    <property type="molecule type" value="Genomic_DNA"/>
</dbReference>
<dbReference type="AlphaFoldDB" id="Q47F13"/>
<dbReference type="PROSITE" id="PS50109">
    <property type="entry name" value="HIS_KIN"/>
    <property type="match status" value="1"/>
</dbReference>
<dbReference type="InterPro" id="IPR005467">
    <property type="entry name" value="His_kinase_dom"/>
</dbReference>
<keyword evidence="15" id="KW-0812">Transmembrane</keyword>
<feature type="coiled-coil region" evidence="14">
    <location>
        <begin position="173"/>
        <end position="200"/>
    </location>
</feature>
<dbReference type="PANTHER" id="PTHR45339">
    <property type="entry name" value="HYBRID SIGNAL TRANSDUCTION HISTIDINE KINASE J"/>
    <property type="match status" value="1"/>
</dbReference>